<keyword evidence="8" id="KW-0812">Transmembrane</keyword>
<comment type="similarity">
    <text evidence="1">Belongs to the NFX1 family.</text>
</comment>
<evidence type="ECO:0000256" key="3">
    <source>
        <dbReference type="ARBA" id="ARBA00022737"/>
    </source>
</evidence>
<feature type="compositionally biased region" description="Basic and acidic residues" evidence="7">
    <location>
        <begin position="767"/>
        <end position="778"/>
    </location>
</feature>
<feature type="domain" description="PHD-type" evidence="9">
    <location>
        <begin position="73"/>
        <end position="132"/>
    </location>
</feature>
<keyword evidence="5" id="KW-0862">Zinc</keyword>
<gene>
    <name evidence="10" type="ORF">K0M31_006294</name>
</gene>
<evidence type="ECO:0000256" key="7">
    <source>
        <dbReference type="SAM" id="MobiDB-lite"/>
    </source>
</evidence>
<evidence type="ECO:0000256" key="2">
    <source>
        <dbReference type="ARBA" id="ARBA00022723"/>
    </source>
</evidence>
<dbReference type="InterPro" id="IPR034078">
    <property type="entry name" value="NFX1_fam"/>
</dbReference>
<dbReference type="GO" id="GO:0000977">
    <property type="term" value="F:RNA polymerase II transcription regulatory region sequence-specific DNA binding"/>
    <property type="evidence" value="ECO:0007669"/>
    <property type="project" value="TreeGrafter"/>
</dbReference>
<dbReference type="PANTHER" id="PTHR12360">
    <property type="entry name" value="NUCLEAR TRANSCRIPTION FACTOR, X-BOX BINDING 1 NFX1"/>
    <property type="match status" value="1"/>
</dbReference>
<keyword evidence="8" id="KW-0472">Membrane</keyword>
<dbReference type="EMBL" id="JAHYIQ010000017">
    <property type="protein sequence ID" value="KAK1124950.1"/>
    <property type="molecule type" value="Genomic_DNA"/>
</dbReference>
<evidence type="ECO:0000256" key="1">
    <source>
        <dbReference type="ARBA" id="ARBA00007269"/>
    </source>
</evidence>
<dbReference type="InterPro" id="IPR019787">
    <property type="entry name" value="Znf_PHD-finger"/>
</dbReference>
<organism evidence="10 11">
    <name type="scientific">Melipona bicolor</name>
    <dbReference type="NCBI Taxonomy" id="60889"/>
    <lineage>
        <taxon>Eukaryota</taxon>
        <taxon>Metazoa</taxon>
        <taxon>Ecdysozoa</taxon>
        <taxon>Arthropoda</taxon>
        <taxon>Hexapoda</taxon>
        <taxon>Insecta</taxon>
        <taxon>Pterygota</taxon>
        <taxon>Neoptera</taxon>
        <taxon>Endopterygota</taxon>
        <taxon>Hymenoptera</taxon>
        <taxon>Apocrita</taxon>
        <taxon>Aculeata</taxon>
        <taxon>Apoidea</taxon>
        <taxon>Anthophila</taxon>
        <taxon>Apidae</taxon>
        <taxon>Melipona</taxon>
    </lineage>
</organism>
<keyword evidence="11" id="KW-1185">Reference proteome</keyword>
<feature type="region of interest" description="Disordered" evidence="7">
    <location>
        <begin position="767"/>
        <end position="797"/>
    </location>
</feature>
<keyword evidence="8" id="KW-1133">Transmembrane helix</keyword>
<evidence type="ECO:0000256" key="6">
    <source>
        <dbReference type="PROSITE-ProRule" id="PRU00146"/>
    </source>
</evidence>
<reference evidence="10" key="1">
    <citation type="submission" date="2021-10" db="EMBL/GenBank/DDBJ databases">
        <title>Melipona bicolor Genome sequencing and assembly.</title>
        <authorList>
            <person name="Araujo N.S."/>
            <person name="Arias M.C."/>
        </authorList>
    </citation>
    <scope>NUCLEOTIDE SEQUENCE</scope>
    <source>
        <strain evidence="10">USP_2M_L1-L4_2017</strain>
        <tissue evidence="10">Whole body</tissue>
    </source>
</reference>
<evidence type="ECO:0000313" key="10">
    <source>
        <dbReference type="EMBL" id="KAK1124950.1"/>
    </source>
</evidence>
<dbReference type="PROSITE" id="PS50016">
    <property type="entry name" value="ZF_PHD_2"/>
    <property type="match status" value="1"/>
</dbReference>
<dbReference type="CDD" id="cd06008">
    <property type="entry name" value="NF-X1-zinc-finger"/>
    <property type="match status" value="5"/>
</dbReference>
<evidence type="ECO:0000313" key="11">
    <source>
        <dbReference type="Proteomes" id="UP001177670"/>
    </source>
</evidence>
<dbReference type="Proteomes" id="UP001177670">
    <property type="component" value="Unassembled WGS sequence"/>
</dbReference>
<keyword evidence="3" id="KW-0677">Repeat</keyword>
<evidence type="ECO:0000256" key="4">
    <source>
        <dbReference type="ARBA" id="ARBA00022771"/>
    </source>
</evidence>
<dbReference type="InterPro" id="IPR000967">
    <property type="entry name" value="Znf_NFX1"/>
</dbReference>
<evidence type="ECO:0000256" key="8">
    <source>
        <dbReference type="SAM" id="Phobius"/>
    </source>
</evidence>
<keyword evidence="2" id="KW-0479">Metal-binding</keyword>
<protein>
    <recommendedName>
        <fullName evidence="9">PHD-type domain-containing protein</fullName>
    </recommendedName>
</protein>
<dbReference type="GO" id="GO:0005634">
    <property type="term" value="C:nucleus"/>
    <property type="evidence" value="ECO:0007669"/>
    <property type="project" value="InterPro"/>
</dbReference>
<proteinExistence type="inferred from homology"/>
<keyword evidence="4 6" id="KW-0863">Zinc-finger</keyword>
<evidence type="ECO:0000256" key="5">
    <source>
        <dbReference type="ARBA" id="ARBA00022833"/>
    </source>
</evidence>
<feature type="transmembrane region" description="Helical" evidence="8">
    <location>
        <begin position="805"/>
        <end position="824"/>
    </location>
</feature>
<accession>A0AA40FTA2</accession>
<dbReference type="PANTHER" id="PTHR12360:SF1">
    <property type="entry name" value="NF-X1-TYPE ZINC FINGER PROTEIN NFXL1"/>
    <property type="match status" value="1"/>
</dbReference>
<dbReference type="GO" id="GO:0008270">
    <property type="term" value="F:zinc ion binding"/>
    <property type="evidence" value="ECO:0007669"/>
    <property type="project" value="UniProtKB-KW"/>
</dbReference>
<sequence>MQKFKRVQAENKLAISKHLEANAHLESSSEDENDRGEENMQNVIGKILSAYQGEETDAEKILSYLINIFQSGNAVCLICISTVKRADPIWNCNKCFAFLHLSCISRWIQDSVNVKREKGIEPIWACPKCRMEYKEDDSPRKYTCFCKKTTDPPYNPWNIPHSCGETCDKLLQPECGHKCVLLCHPGPCPPCAKTVSIICYCGKQAPQQRRCNTKNWSCGAICNKKYESCSHTCKEVCHSEKCPPCSEILSLECHCKSNKELKRCSKGPWTCDKPCGRPFSCNVHTCEGKCHLDDDCGTCPLEKNRTCPCGKKRYAVSCNQEQLPTCGDTCGKLLNCGSHYCNMRCHTDRCGQCLEVITKSCRCSSYKKEVACGKEFHCNKKCVQLRLCGRHSCNKKCCDCLIKNTYNACEKVCDNTLNCRKHKCAAPCHSGPCYPCARTDVIQCRCGHNKITVPCGTKRVKPPPCNRQCKIPPVCHHSKRETHKCHQGYCPPCKKICGLVYKRCGHSCVAVCHTKVWMKVGKSDVKVQPAGPWDIQKETMQLKTLPCPPCKVSVSVTCLGGHETLSWACHEAKPISCGRLCGRTLPCKNHTCELICHKVPSSEETKNGTPCMDCESPCLLPRPAGCMHLCPKLCHPPPCNPCKQIVKTSCHCGISTIYRRCFELTSATVEKRNELLKCGNQCPKNYPCGHRCANECHLGPCKNEKECSKKMKLFCECRRIKKEFVCSVVQKEGISIKCDDVCMRLKNERRQAEAALLEQKRRAEEMRNQQEIEKFERKFKPRRKGKDKSDKKPSQNETRGNYERYWILGVLICLISVVIFYATIGQS</sequence>
<comment type="caution">
    <text evidence="10">The sequence shown here is derived from an EMBL/GenBank/DDBJ whole genome shotgun (WGS) entry which is preliminary data.</text>
</comment>
<name>A0AA40FTA2_9HYME</name>
<dbReference type="Pfam" id="PF01422">
    <property type="entry name" value="zf-NF-X1"/>
    <property type="match status" value="11"/>
</dbReference>
<dbReference type="AlphaFoldDB" id="A0AA40FTA2"/>
<dbReference type="SMART" id="SM00438">
    <property type="entry name" value="ZnF_NFX"/>
    <property type="match status" value="11"/>
</dbReference>
<dbReference type="GO" id="GO:0000981">
    <property type="term" value="F:DNA-binding transcription factor activity, RNA polymerase II-specific"/>
    <property type="evidence" value="ECO:0007669"/>
    <property type="project" value="TreeGrafter"/>
</dbReference>
<evidence type="ECO:0000259" key="9">
    <source>
        <dbReference type="PROSITE" id="PS50016"/>
    </source>
</evidence>